<evidence type="ECO:0000256" key="1">
    <source>
        <dbReference type="SAM" id="Phobius"/>
    </source>
</evidence>
<dbReference type="AlphaFoldDB" id="A0A1C4GSC9"/>
<protein>
    <submittedName>
        <fullName evidence="2">Uncharacterized protein</fullName>
    </submittedName>
</protein>
<dbReference type="EMBL" id="FMBK01000002">
    <property type="protein sequence ID" value="SCC71117.1"/>
    <property type="molecule type" value="Genomic_DNA"/>
</dbReference>
<keyword evidence="1" id="KW-0472">Membrane</keyword>
<gene>
    <name evidence="2" type="ORF">GA0116959_102218</name>
</gene>
<keyword evidence="1" id="KW-1133">Transmembrane helix</keyword>
<name>A0A1C4GSC9_9GAMM</name>
<dbReference type="Proteomes" id="UP000243661">
    <property type="component" value="Unassembled WGS sequence"/>
</dbReference>
<evidence type="ECO:0000313" key="2">
    <source>
        <dbReference type="EMBL" id="SCC71117.1"/>
    </source>
</evidence>
<accession>A0A1C4GSC9</accession>
<proteinExistence type="predicted"/>
<reference evidence="2 3" key="1">
    <citation type="submission" date="2016-08" db="EMBL/GenBank/DDBJ databases">
        <authorList>
            <person name="Seilhamer J.J."/>
        </authorList>
    </citation>
    <scope>NUCLEOTIDE SEQUENCE [LARGE SCALE GENOMIC DNA]</scope>
    <source>
        <strain evidence="2 3">ANC 4874</strain>
    </source>
</reference>
<keyword evidence="1" id="KW-0812">Transmembrane</keyword>
<dbReference type="RefSeq" id="WP_092717980.1">
    <property type="nucleotide sequence ID" value="NZ_FMBK01000002.1"/>
</dbReference>
<organism evidence="2 3">
    <name type="scientific">Acinetobacter albensis</name>
    <dbReference type="NCBI Taxonomy" id="1673609"/>
    <lineage>
        <taxon>Bacteria</taxon>
        <taxon>Pseudomonadati</taxon>
        <taxon>Pseudomonadota</taxon>
        <taxon>Gammaproteobacteria</taxon>
        <taxon>Moraxellales</taxon>
        <taxon>Moraxellaceae</taxon>
        <taxon>Acinetobacter</taxon>
    </lineage>
</organism>
<dbReference type="OrthoDB" id="6691908at2"/>
<sequence length="111" mass="13207">MNKYFVVMIVLIICILIVIYTQRASSTSNKKSFKHIVQNEFSQYKVIEKNESFVICEINSRNELEEFIVIRIDSNQIKNIRTFGRRVTFTYSKQPSLREMRKDFAPYLSNI</sequence>
<feature type="transmembrane region" description="Helical" evidence="1">
    <location>
        <begin position="6"/>
        <end position="24"/>
    </location>
</feature>
<evidence type="ECO:0000313" key="3">
    <source>
        <dbReference type="Proteomes" id="UP000243661"/>
    </source>
</evidence>